<dbReference type="PANTHER" id="PTHR43272:SF52">
    <property type="entry name" value="AMP-DEPENDENT SYNTHETASE_LIGASE DOMAIN-CONTAINING PROTEIN"/>
    <property type="match status" value="1"/>
</dbReference>
<dbReference type="EMBL" id="CP002629">
    <property type="protein sequence ID" value="AEB10619.1"/>
    <property type="molecule type" value="Genomic_DNA"/>
</dbReference>
<dbReference type="STRING" id="880072.Desac_2817"/>
<evidence type="ECO:0000256" key="2">
    <source>
        <dbReference type="ARBA" id="ARBA00022553"/>
    </source>
</evidence>
<dbReference type="InterPro" id="IPR002123">
    <property type="entry name" value="Plipid/glycerol_acylTrfase"/>
</dbReference>
<comment type="catalytic activity">
    <reaction evidence="3">
        <text>a long-chain fatty acid + ATP + CoA = a long-chain fatty acyl-CoA + AMP + diphosphate</text>
        <dbReference type="Rhea" id="RHEA:15421"/>
        <dbReference type="ChEBI" id="CHEBI:30616"/>
        <dbReference type="ChEBI" id="CHEBI:33019"/>
        <dbReference type="ChEBI" id="CHEBI:57287"/>
        <dbReference type="ChEBI" id="CHEBI:57560"/>
        <dbReference type="ChEBI" id="CHEBI:83139"/>
        <dbReference type="ChEBI" id="CHEBI:456215"/>
        <dbReference type="EC" id="6.2.1.3"/>
    </reaction>
    <physiologicalReaction direction="left-to-right" evidence="3">
        <dbReference type="Rhea" id="RHEA:15422"/>
    </physiologicalReaction>
</comment>
<keyword evidence="2" id="KW-0597">Phosphoprotein</keyword>
<dbReference type="PROSITE" id="PS00012">
    <property type="entry name" value="PHOSPHOPANTETHEINE"/>
    <property type="match status" value="1"/>
</dbReference>
<evidence type="ECO:0000313" key="6">
    <source>
        <dbReference type="Proteomes" id="UP000000483"/>
    </source>
</evidence>
<dbReference type="PROSITE" id="PS50075">
    <property type="entry name" value="CARRIER"/>
    <property type="match status" value="1"/>
</dbReference>
<dbReference type="Proteomes" id="UP000000483">
    <property type="component" value="Chromosome"/>
</dbReference>
<protein>
    <submittedName>
        <fullName evidence="5">Long-chain-fatty-acid--CoA ligase., 1-acylglycerol-3-phosphate O-acyltransferase</fullName>
        <ecNumber evidence="5">2.3.1.51</ecNumber>
        <ecNumber evidence="5">6.2.1.3</ecNumber>
    </submittedName>
</protein>
<sequence length="906" mass="100374">MHLTLIEHLRRRVQAEPHRTAIINVVGKTVQQISYGELYQQTLRTAGWLRQSGIGKNDCGLLIMENRPEWPICYFGLLLAGGTAVPVDLQSRPEFVAYVLEQTQARVVFASAKAPLAEIAAAPSVKHIVIVGDFLAHPGLWPTSRENRNAKIPGGDRPHPRIIDFDELRKTPEANDLPLVQLNDLASIIFTSGTTGPPKGVMLTQRNFAANYVGIAALEAITGRDNFLAILPLFHAFPFITMISSLFSGATVTFIDTLKAEAIIRCIKEQQVTILPVTPMVLQHFYRGIAKKLEELPLGLGRLLNLGLDLAQRGRQKCSLNLTGPLTKPLRQALGRQFRYFVSGGAKLPGELAAGFARLGFVILEGYGLTETSPVVSINPPEAPRFGSVGRPLAGVEVRIAQPDTQGVGEILIRGDNVMAGYLHDVAATEAVIPDGWFYSGDLGRLDEDGYLYVQGRAKDIIILSSGKNISAEEVAAHYLQAPAIKEIFIMPDAREEKLVAVVVPDFEYFRQFGETDVYNRVKWYLDFYSQQLESYKRVRDFVLTNQELPKTRLGKIKMQEAAKIYQARTGKQYEAKKSALTENLSPAGVEVVNLLLDKTGRRLIALDDHLELDLGLDSLALVELAVALEERFQAPVKEDGFADLFTVGELIRFIEAQQSQAGEVALARQRSWEEILQQDPPPELLRRIELGHPWGARFFTLGCSICFGLLAKTLFRLQVYGQEHLSPAASLICPNHASFLDGFLIFLAVPHRRRQSLFFLGTTFYFDLPLVRHLVQALRVIPVDSARHLVAAMQASAYVLRHRKSLCVFPEGARTITGELREIKKGVLILAKELDIPIIPAFIQGSRQAWGVGMAFPRPHPIRITFGPQRSYAQLVARGRRLSPEGQQDEVAALGLREAIAGLGQ</sequence>
<accession>F2NIS5</accession>
<proteinExistence type="predicted"/>
<dbReference type="CDD" id="cd07989">
    <property type="entry name" value="LPLAT_AGPAT-like"/>
    <property type="match status" value="1"/>
</dbReference>
<dbReference type="KEGG" id="dao:Desac_2817"/>
<name>F2NIS5_DESAR</name>
<dbReference type="InterPro" id="IPR000873">
    <property type="entry name" value="AMP-dep_synth/lig_dom"/>
</dbReference>
<dbReference type="SUPFAM" id="SSF56801">
    <property type="entry name" value="Acetyl-CoA synthetase-like"/>
    <property type="match status" value="1"/>
</dbReference>
<keyword evidence="5" id="KW-0436">Ligase</keyword>
<dbReference type="Gene3D" id="1.10.1200.10">
    <property type="entry name" value="ACP-like"/>
    <property type="match status" value="1"/>
</dbReference>
<dbReference type="GO" id="GO:0003841">
    <property type="term" value="F:1-acylglycerol-3-phosphate O-acyltransferase activity"/>
    <property type="evidence" value="ECO:0007669"/>
    <property type="project" value="UniProtKB-EC"/>
</dbReference>
<dbReference type="EC" id="6.2.1.3" evidence="5"/>
<gene>
    <name evidence="5" type="ordered locus">Desac_2817</name>
</gene>
<dbReference type="InterPro" id="IPR009081">
    <property type="entry name" value="PP-bd_ACP"/>
</dbReference>
<dbReference type="SUPFAM" id="SSF47336">
    <property type="entry name" value="ACP-like"/>
    <property type="match status" value="1"/>
</dbReference>
<keyword evidence="5" id="KW-0808">Transferase</keyword>
<evidence type="ECO:0000256" key="3">
    <source>
        <dbReference type="ARBA" id="ARBA00024484"/>
    </source>
</evidence>
<dbReference type="eggNOG" id="COG1022">
    <property type="taxonomic scope" value="Bacteria"/>
</dbReference>
<dbReference type="InterPro" id="IPR045851">
    <property type="entry name" value="AMP-bd_C_sf"/>
</dbReference>
<dbReference type="InterPro" id="IPR042099">
    <property type="entry name" value="ANL_N_sf"/>
</dbReference>
<reference evidence="5 6" key="1">
    <citation type="journal article" date="2011" name="Stand. Genomic Sci.">
        <title>Complete genome sequence of the acetate-degrading sulfate reducer Desulfobacca acetoxidans type strain (ASRB2).</title>
        <authorList>
            <person name="Goker M."/>
            <person name="Teshima H."/>
            <person name="Lapidus A."/>
            <person name="Nolan M."/>
            <person name="Lucas S."/>
            <person name="Hammon N."/>
            <person name="Deshpande S."/>
            <person name="Cheng J.F."/>
            <person name="Tapia R."/>
            <person name="Han C."/>
            <person name="Goodwin L."/>
            <person name="Pitluck S."/>
            <person name="Huntemann M."/>
            <person name="Liolios K."/>
            <person name="Ivanova N."/>
            <person name="Pagani I."/>
            <person name="Mavromatis K."/>
            <person name="Ovchinikova G."/>
            <person name="Pati A."/>
            <person name="Chen A."/>
            <person name="Palaniappan K."/>
            <person name="Land M."/>
            <person name="Hauser L."/>
            <person name="Brambilla E.M."/>
            <person name="Rohde M."/>
            <person name="Spring S."/>
            <person name="Detter J.C."/>
            <person name="Woyke T."/>
            <person name="Bristow J."/>
            <person name="Eisen J.A."/>
            <person name="Markowitz V."/>
            <person name="Hugenholtz P."/>
            <person name="Kyrpides N.C."/>
            <person name="Klenk H.P."/>
        </authorList>
    </citation>
    <scope>NUCLEOTIDE SEQUENCE [LARGE SCALE GENOMIC DNA]</scope>
    <source>
        <strain evidence="6">ATCC 700848 / DSM 11109 / ASRB2</strain>
    </source>
</reference>
<dbReference type="PANTHER" id="PTHR43272">
    <property type="entry name" value="LONG-CHAIN-FATTY-ACID--COA LIGASE"/>
    <property type="match status" value="1"/>
</dbReference>
<dbReference type="Gene3D" id="3.30.300.30">
    <property type="match status" value="1"/>
</dbReference>
<dbReference type="GO" id="GO:0016020">
    <property type="term" value="C:membrane"/>
    <property type="evidence" value="ECO:0007669"/>
    <property type="project" value="TreeGrafter"/>
</dbReference>
<evidence type="ECO:0000259" key="4">
    <source>
        <dbReference type="PROSITE" id="PS50075"/>
    </source>
</evidence>
<dbReference type="Gene3D" id="3.40.50.12780">
    <property type="entry name" value="N-terminal domain of ligase-like"/>
    <property type="match status" value="1"/>
</dbReference>
<dbReference type="RefSeq" id="WP_013707728.1">
    <property type="nucleotide sequence ID" value="NC_015388.1"/>
</dbReference>
<dbReference type="Pfam" id="PF00501">
    <property type="entry name" value="AMP-binding"/>
    <property type="match status" value="1"/>
</dbReference>
<reference evidence="6" key="2">
    <citation type="submission" date="2011-03" db="EMBL/GenBank/DDBJ databases">
        <title>The complete genome of Desulfobacca acetoxidans DSM 11109.</title>
        <authorList>
            <consortium name="US DOE Joint Genome Institute (JGI-PGF)"/>
            <person name="Lucas S."/>
            <person name="Copeland A."/>
            <person name="Lapidus A."/>
            <person name="Bruce D."/>
            <person name="Goodwin L."/>
            <person name="Pitluck S."/>
            <person name="Peters L."/>
            <person name="Kyrpides N."/>
            <person name="Mavromatis K."/>
            <person name="Ivanova N."/>
            <person name="Ovchinnikova G."/>
            <person name="Teshima H."/>
            <person name="Detter J.C."/>
            <person name="Han C."/>
            <person name="Land M."/>
            <person name="Hauser L."/>
            <person name="Markowitz V."/>
            <person name="Cheng J.-F."/>
            <person name="Hugenholtz P."/>
            <person name="Woyke T."/>
            <person name="Wu D."/>
            <person name="Spring S."/>
            <person name="Schueler E."/>
            <person name="Brambilla E."/>
            <person name="Klenk H.-P."/>
            <person name="Eisen J.A."/>
        </authorList>
    </citation>
    <scope>NUCLEOTIDE SEQUENCE [LARGE SCALE GENOMIC DNA]</scope>
    <source>
        <strain evidence="6">ATCC 700848 / DSM 11109 / ASRB2</strain>
    </source>
</reference>
<dbReference type="eggNOG" id="COG0204">
    <property type="taxonomic scope" value="Bacteria"/>
</dbReference>
<organism evidence="5 6">
    <name type="scientific">Desulfobacca acetoxidans (strain ATCC 700848 / DSM 11109 / ASRB2)</name>
    <dbReference type="NCBI Taxonomy" id="880072"/>
    <lineage>
        <taxon>Bacteria</taxon>
        <taxon>Pseudomonadati</taxon>
        <taxon>Thermodesulfobacteriota</taxon>
        <taxon>Desulfobaccia</taxon>
        <taxon>Desulfobaccales</taxon>
        <taxon>Desulfobaccaceae</taxon>
        <taxon>Desulfobacca</taxon>
    </lineage>
</organism>
<dbReference type="Pfam" id="PF00550">
    <property type="entry name" value="PP-binding"/>
    <property type="match status" value="1"/>
</dbReference>
<dbReference type="InterPro" id="IPR036736">
    <property type="entry name" value="ACP-like_sf"/>
</dbReference>
<dbReference type="AlphaFoldDB" id="F2NIS5"/>
<dbReference type="HOGENOM" id="CLU_000022_45_1_7"/>
<dbReference type="GO" id="GO:0004467">
    <property type="term" value="F:long-chain fatty acid-CoA ligase activity"/>
    <property type="evidence" value="ECO:0007669"/>
    <property type="project" value="UniProtKB-EC"/>
</dbReference>
<dbReference type="Pfam" id="PF01553">
    <property type="entry name" value="Acyltransferase"/>
    <property type="match status" value="1"/>
</dbReference>
<dbReference type="OrthoDB" id="9803968at2"/>
<keyword evidence="5" id="KW-0012">Acyltransferase</keyword>
<feature type="domain" description="Carrier" evidence="4">
    <location>
        <begin position="583"/>
        <end position="659"/>
    </location>
</feature>
<dbReference type="SUPFAM" id="SSF69593">
    <property type="entry name" value="Glycerol-3-phosphate (1)-acyltransferase"/>
    <property type="match status" value="1"/>
</dbReference>
<dbReference type="InterPro" id="IPR006162">
    <property type="entry name" value="Ppantetheine_attach_site"/>
</dbReference>
<evidence type="ECO:0000313" key="5">
    <source>
        <dbReference type="EMBL" id="AEB10619.1"/>
    </source>
</evidence>
<dbReference type="SMART" id="SM00563">
    <property type="entry name" value="PlsC"/>
    <property type="match status" value="1"/>
</dbReference>
<keyword evidence="1" id="KW-0596">Phosphopantetheine</keyword>
<dbReference type="InterPro" id="IPR020845">
    <property type="entry name" value="AMP-binding_CS"/>
</dbReference>
<evidence type="ECO:0000256" key="1">
    <source>
        <dbReference type="ARBA" id="ARBA00022450"/>
    </source>
</evidence>
<dbReference type="InterPro" id="IPR025110">
    <property type="entry name" value="AMP-bd_C"/>
</dbReference>
<dbReference type="PROSITE" id="PS00455">
    <property type="entry name" value="AMP_BINDING"/>
    <property type="match status" value="1"/>
</dbReference>
<keyword evidence="6" id="KW-1185">Reference proteome</keyword>
<dbReference type="EC" id="2.3.1.51" evidence="5"/>
<dbReference type="Pfam" id="PF13193">
    <property type="entry name" value="AMP-binding_C"/>
    <property type="match status" value="1"/>
</dbReference>